<dbReference type="EMBL" id="NMUH01000085">
    <property type="protein sequence ID" value="MQL71010.1"/>
    <property type="molecule type" value="Genomic_DNA"/>
</dbReference>
<name>A0A843TNR0_COLES</name>
<keyword evidence="2" id="KW-1185">Reference proteome</keyword>
<evidence type="ECO:0000313" key="1">
    <source>
        <dbReference type="EMBL" id="MQL71010.1"/>
    </source>
</evidence>
<accession>A0A843TNR0</accession>
<proteinExistence type="predicted"/>
<comment type="caution">
    <text evidence="1">The sequence shown here is derived from an EMBL/GenBank/DDBJ whole genome shotgun (WGS) entry which is preliminary data.</text>
</comment>
<evidence type="ECO:0000313" key="2">
    <source>
        <dbReference type="Proteomes" id="UP000652761"/>
    </source>
</evidence>
<reference evidence="1" key="1">
    <citation type="submission" date="2017-07" db="EMBL/GenBank/DDBJ databases">
        <title>Taro Niue Genome Assembly and Annotation.</title>
        <authorList>
            <person name="Atibalentja N."/>
            <person name="Keating K."/>
            <person name="Fields C.J."/>
        </authorList>
    </citation>
    <scope>NUCLEOTIDE SEQUENCE</scope>
    <source>
        <strain evidence="1">Niue_2</strain>
        <tissue evidence="1">Leaf</tissue>
    </source>
</reference>
<dbReference type="AlphaFoldDB" id="A0A843TNR0"/>
<dbReference type="Proteomes" id="UP000652761">
    <property type="component" value="Unassembled WGS sequence"/>
</dbReference>
<protein>
    <submittedName>
        <fullName evidence="1">Uncharacterized protein</fullName>
    </submittedName>
</protein>
<organism evidence="1 2">
    <name type="scientific">Colocasia esculenta</name>
    <name type="common">Wild taro</name>
    <name type="synonym">Arum esculentum</name>
    <dbReference type="NCBI Taxonomy" id="4460"/>
    <lineage>
        <taxon>Eukaryota</taxon>
        <taxon>Viridiplantae</taxon>
        <taxon>Streptophyta</taxon>
        <taxon>Embryophyta</taxon>
        <taxon>Tracheophyta</taxon>
        <taxon>Spermatophyta</taxon>
        <taxon>Magnoliopsida</taxon>
        <taxon>Liliopsida</taxon>
        <taxon>Araceae</taxon>
        <taxon>Aroideae</taxon>
        <taxon>Colocasieae</taxon>
        <taxon>Colocasia</taxon>
    </lineage>
</organism>
<sequence length="296" mass="33640">MMVGSGSFGETWASRISVVNGERKSRLSSLGVLPSTLWTIASMRHSRSTTRRSWQQQRSAEEVLPQWIGEESPPAVSGFGGPTELYMSTGPIPHTALAELMEQGGRHHDDSACCSGGGGTDRGERRRRLEELDHASLHTTRKTALPCCQDSDERIVCEPWLMSFPQTVPKMWTGFPIRAWAERTSTKSRREVWSPVRTIACRTQKRSRGVEGLGGTLRRPSQIRLERRQERKVLRCVIARRRVCVEQITYRCMGITCVFYRQRRRRVRAQFPPMMIDGTHRFKSLDCQPLGGLRGL</sequence>
<gene>
    <name evidence="1" type="ORF">Taro_003327</name>
</gene>